<dbReference type="AlphaFoldDB" id="A0A831WAQ6"/>
<dbReference type="SUPFAM" id="SSF54913">
    <property type="entry name" value="GlnB-like"/>
    <property type="match status" value="1"/>
</dbReference>
<dbReference type="GO" id="GO:0005507">
    <property type="term" value="F:copper ion binding"/>
    <property type="evidence" value="ECO:0007669"/>
    <property type="project" value="TreeGrafter"/>
</dbReference>
<dbReference type="InterPro" id="IPR015867">
    <property type="entry name" value="N-reg_PII/ATP_PRibTrfase_C"/>
</dbReference>
<dbReference type="PANTHER" id="PTHR23419">
    <property type="entry name" value="DIVALENT CATION TOLERANCE CUTA-RELATED"/>
    <property type="match status" value="1"/>
</dbReference>
<dbReference type="Pfam" id="PF03091">
    <property type="entry name" value="CutA1"/>
    <property type="match status" value="1"/>
</dbReference>
<protein>
    <submittedName>
        <fullName evidence="2">Divalent-cation tolerance protein CutA</fullName>
    </submittedName>
</protein>
<comment type="caution">
    <text evidence="2">The sequence shown here is derived from an EMBL/GenBank/DDBJ whole genome shotgun (WGS) entry which is preliminary data.</text>
</comment>
<dbReference type="InterPro" id="IPR004323">
    <property type="entry name" value="Ion_tolerance_CutA"/>
</dbReference>
<dbReference type="InterPro" id="IPR011322">
    <property type="entry name" value="N-reg_PII-like_a/b"/>
</dbReference>
<reference evidence="2" key="1">
    <citation type="journal article" date="2020" name="mSystems">
        <title>Genome- and Community-Level Interaction Insights into Carbon Utilization and Element Cycling Functions of Hydrothermarchaeota in Hydrothermal Sediment.</title>
        <authorList>
            <person name="Zhou Z."/>
            <person name="Liu Y."/>
            <person name="Xu W."/>
            <person name="Pan J."/>
            <person name="Luo Z.H."/>
            <person name="Li M."/>
        </authorList>
    </citation>
    <scope>NUCLEOTIDE SEQUENCE [LARGE SCALE GENOMIC DNA]</scope>
    <source>
        <strain evidence="2">HyVt-443</strain>
    </source>
</reference>
<organism evidence="2">
    <name type="scientific">Sedimenticola thiotaurini</name>
    <dbReference type="NCBI Taxonomy" id="1543721"/>
    <lineage>
        <taxon>Bacteria</taxon>
        <taxon>Pseudomonadati</taxon>
        <taxon>Pseudomonadota</taxon>
        <taxon>Gammaproteobacteria</taxon>
        <taxon>Chromatiales</taxon>
        <taxon>Sedimenticolaceae</taxon>
        <taxon>Sedimenticola</taxon>
    </lineage>
</organism>
<comment type="similarity">
    <text evidence="1">Belongs to the CutA family.</text>
</comment>
<dbReference type="Proteomes" id="UP000886251">
    <property type="component" value="Unassembled WGS sequence"/>
</dbReference>
<gene>
    <name evidence="2" type="ORF">ENI96_08270</name>
</gene>
<sequence length="109" mass="12069">MTDTILLVYCSCPDRETAEAIATALVERRLAACVNIGGDSTSVYRWEGRLERATETMLSIKSSSRVYPALERALVALHPYELPEIVAVPVQQGLPGYLQWVEQCLTPES</sequence>
<evidence type="ECO:0000256" key="1">
    <source>
        <dbReference type="ARBA" id="ARBA00010169"/>
    </source>
</evidence>
<dbReference type="Gene3D" id="3.30.70.120">
    <property type="match status" value="1"/>
</dbReference>
<dbReference type="PANTHER" id="PTHR23419:SF8">
    <property type="entry name" value="FI09726P"/>
    <property type="match status" value="1"/>
</dbReference>
<dbReference type="GO" id="GO:0010038">
    <property type="term" value="P:response to metal ion"/>
    <property type="evidence" value="ECO:0007669"/>
    <property type="project" value="InterPro"/>
</dbReference>
<name>A0A831WAQ6_9GAMM</name>
<evidence type="ECO:0000313" key="2">
    <source>
        <dbReference type="EMBL" id="HEB96412.1"/>
    </source>
</evidence>
<proteinExistence type="inferred from homology"/>
<dbReference type="EMBL" id="DRKP01000095">
    <property type="protein sequence ID" value="HEB96412.1"/>
    <property type="molecule type" value="Genomic_DNA"/>
</dbReference>
<accession>A0A831WAQ6</accession>